<protein>
    <submittedName>
        <fullName evidence="1">Uncharacterized protein</fullName>
    </submittedName>
</protein>
<dbReference type="AlphaFoldDB" id="X0UFC0"/>
<name>X0UFC0_9ZZZZ</name>
<evidence type="ECO:0000313" key="1">
    <source>
        <dbReference type="EMBL" id="GAF87210.1"/>
    </source>
</evidence>
<proteinExistence type="predicted"/>
<dbReference type="EMBL" id="BARS01017754">
    <property type="protein sequence ID" value="GAF87210.1"/>
    <property type="molecule type" value="Genomic_DNA"/>
</dbReference>
<feature type="non-terminal residue" evidence="1">
    <location>
        <position position="1"/>
    </location>
</feature>
<organism evidence="1">
    <name type="scientific">marine sediment metagenome</name>
    <dbReference type="NCBI Taxonomy" id="412755"/>
    <lineage>
        <taxon>unclassified sequences</taxon>
        <taxon>metagenomes</taxon>
        <taxon>ecological metagenomes</taxon>
    </lineage>
</organism>
<accession>X0UFC0</accession>
<gene>
    <name evidence="1" type="ORF">S01H1_28993</name>
</gene>
<sequence length="217" mass="23419">QSDGSATVAVDDDGVGGVMQLTVDTTDNVEAYLYTTNESFKFANNKPLMAVCRFKINAASSINACAMHWGLMNAVAGADNILDATGEPADAKDGIIMAKNVDAATIAVYAHTTGTGDGFLDDNKKTTDQSMVDDTYVTEMFTVEPISATEKRVKFFYDPNGGQNWQQMKDSSGNLITMTITQTDASETELSLYFGIKNASTDAQVLDIDYVGVWQLR</sequence>
<comment type="caution">
    <text evidence="1">The sequence shown here is derived from an EMBL/GenBank/DDBJ whole genome shotgun (WGS) entry which is preliminary data.</text>
</comment>
<reference evidence="1" key="1">
    <citation type="journal article" date="2014" name="Front. Microbiol.">
        <title>High frequency of phylogenetically diverse reductive dehalogenase-homologous genes in deep subseafloor sedimentary metagenomes.</title>
        <authorList>
            <person name="Kawai M."/>
            <person name="Futagami T."/>
            <person name="Toyoda A."/>
            <person name="Takaki Y."/>
            <person name="Nishi S."/>
            <person name="Hori S."/>
            <person name="Arai W."/>
            <person name="Tsubouchi T."/>
            <person name="Morono Y."/>
            <person name="Uchiyama I."/>
            <person name="Ito T."/>
            <person name="Fujiyama A."/>
            <person name="Inagaki F."/>
            <person name="Takami H."/>
        </authorList>
    </citation>
    <scope>NUCLEOTIDE SEQUENCE</scope>
    <source>
        <strain evidence="1">Expedition CK06-06</strain>
    </source>
</reference>